<evidence type="ECO:0000256" key="12">
    <source>
        <dbReference type="ARBA" id="ARBA00032687"/>
    </source>
</evidence>
<feature type="domain" description="Mitochondria-eating protein C-terminal" evidence="13">
    <location>
        <begin position="254"/>
        <end position="466"/>
    </location>
</feature>
<proteinExistence type="inferred from homology"/>
<sequence>MLAHELICAQIEPSFRIFERFKSWEKESKVIYTSFNLLQQVNSLTDNTTVCCELIEANASLQHELFKILRLFVTQGSLCTESNKVFPEAFVEETIKKSYRSPVMISENNFRQNQRDLHSCTNIHPTAKDYRNNLDYSKSLPSLENEILERLIQSQIQCDRLTNQLKAQSMEFIQPNIENKSIYSTQKRPRAMVDAESIVASPVSEYDLNKQVNERCDDDIYPQESDNSFISNDHLVKFVEDKNVTSHLQSWLSPLVSRYNDLFTNLRVSCMDHLQSLGQSDCARNQRLIFHAVQAGFTVTGHVIHRLPSYTQKENYVSRNVGERQFSASDISLNADQLDKLVAATFRRLSRHAPPECACHTSITSMSGTNIKRPISIRRPVTSQELTALDNLLKEVCCLAWHLLAGKKSPQLDIESDGVQSTWYADVDKAAKPGDPYNDKCYRRSYDSDPSAGQVHHYIWPCLILYNQRPTEIQQRFQSTKMDKTNRCKSVKACILVKGEACTRNPIYAASQKDKAAALLNHEYSCQNVCRCTKKHSVDNLFRKLCLFSKKNLEWSASINPYSYSVTNQLAVEFITFYVFYDHYYYYCSSIDCVYNLTKP</sequence>
<dbReference type="Pfam" id="PF16026">
    <property type="entry name" value="MIEAP"/>
    <property type="match status" value="1"/>
</dbReference>
<evidence type="ECO:0000256" key="3">
    <source>
        <dbReference type="ARBA" id="ARBA00004496"/>
    </source>
</evidence>
<reference evidence="15" key="1">
    <citation type="journal article" date="2012" name="Nat. Genet.">
        <title>Whole-genome sequence of Schistosoma haematobium.</title>
        <authorList>
            <person name="Young N.D."/>
            <person name="Jex A.R."/>
            <person name="Li B."/>
            <person name="Liu S."/>
            <person name="Yang L."/>
            <person name="Xiong Z."/>
            <person name="Li Y."/>
            <person name="Cantacessi C."/>
            <person name="Hall R.S."/>
            <person name="Xu X."/>
            <person name="Chen F."/>
            <person name="Wu X."/>
            <person name="Zerlotini A."/>
            <person name="Oliveira G."/>
            <person name="Hofmann A."/>
            <person name="Zhang G."/>
            <person name="Fang X."/>
            <person name="Kang Y."/>
            <person name="Campbell B.E."/>
            <person name="Loukas A."/>
            <person name="Ranganathan S."/>
            <person name="Rollinson D."/>
            <person name="Rinaldi G."/>
            <person name="Brindley P.J."/>
            <person name="Yang H."/>
            <person name="Wang J."/>
            <person name="Wang J."/>
            <person name="Gasser R.B."/>
        </authorList>
    </citation>
    <scope>NUCLEOTIDE SEQUENCE [LARGE SCALE GENOMIC DNA]</scope>
</reference>
<dbReference type="GO" id="GO:0008289">
    <property type="term" value="F:lipid binding"/>
    <property type="evidence" value="ECO:0007669"/>
    <property type="project" value="UniProtKB-KW"/>
</dbReference>
<organism evidence="15">
    <name type="scientific">Schistosoma haematobium</name>
    <name type="common">Blood fluke</name>
    <dbReference type="NCBI Taxonomy" id="6185"/>
    <lineage>
        <taxon>Eukaryota</taxon>
        <taxon>Metazoa</taxon>
        <taxon>Spiralia</taxon>
        <taxon>Lophotrochozoa</taxon>
        <taxon>Platyhelminthes</taxon>
        <taxon>Trematoda</taxon>
        <taxon>Digenea</taxon>
        <taxon>Strigeidida</taxon>
        <taxon>Schistosomatoidea</taxon>
        <taxon>Schistosomatidae</taxon>
        <taxon>Schistosoma</taxon>
    </lineage>
</organism>
<reference evidence="14" key="4">
    <citation type="journal article" date="2022" name="PLoS Pathog.">
        <title>Chromosome-level genome of Schistosoma haematobium underpins genome-wide explorations of molecular variation.</title>
        <authorList>
            <person name="Stroehlein A.J."/>
            <person name="Korhonen P.K."/>
            <person name="Lee V.V."/>
            <person name="Ralph S.A."/>
            <person name="Mentink-Kane M."/>
            <person name="You H."/>
            <person name="McManus D.P."/>
            <person name="Tchuente L.T."/>
            <person name="Stothard J.R."/>
            <person name="Kaur P."/>
            <person name="Dudchenko O."/>
            <person name="Aiden E.L."/>
            <person name="Yang B."/>
            <person name="Yang H."/>
            <person name="Emery A.M."/>
            <person name="Webster B.L."/>
            <person name="Brindley P.J."/>
            <person name="Rollinson D."/>
            <person name="Chang B.C.H."/>
            <person name="Gasser R.B."/>
            <person name="Young N.D."/>
        </authorList>
    </citation>
    <scope>NUCLEOTIDE SEQUENCE</scope>
</reference>
<keyword evidence="16" id="KW-1185">Reference proteome</keyword>
<evidence type="ECO:0000256" key="8">
    <source>
        <dbReference type="ARBA" id="ARBA00023054"/>
    </source>
</evidence>
<dbReference type="InterPro" id="IPR031981">
    <property type="entry name" value="MIEAP_C"/>
</dbReference>
<evidence type="ECO:0000256" key="11">
    <source>
        <dbReference type="ARBA" id="ARBA00023136"/>
    </source>
</evidence>
<evidence type="ECO:0000256" key="9">
    <source>
        <dbReference type="ARBA" id="ARBA00023121"/>
    </source>
</evidence>
<keyword evidence="7" id="KW-1000">Mitochondrion outer membrane</keyword>
<dbReference type="GO" id="GO:0035695">
    <property type="term" value="P:mitophagy by internal vacuole formation"/>
    <property type="evidence" value="ECO:0007669"/>
    <property type="project" value="TreeGrafter"/>
</dbReference>
<comment type="subcellular location">
    <subcellularLocation>
        <location evidence="3">Cytoplasm</location>
    </subcellularLocation>
    <subcellularLocation>
        <location evidence="2">Mitochondrion matrix</location>
    </subcellularLocation>
    <subcellularLocation>
        <location evidence="1">Mitochondrion outer membrane</location>
    </subcellularLocation>
</comment>
<keyword evidence="10" id="KW-0496">Mitochondrion</keyword>
<keyword evidence="8" id="KW-0175">Coiled coil</keyword>
<evidence type="ECO:0000313" key="14">
    <source>
        <dbReference type="EMBL" id="KAH9583159.1"/>
    </source>
</evidence>
<keyword evidence="11" id="KW-0472">Membrane</keyword>
<dbReference type="AlphaFoldDB" id="A0A094ZKL0"/>
<evidence type="ECO:0000256" key="2">
    <source>
        <dbReference type="ARBA" id="ARBA00004305"/>
    </source>
</evidence>
<reference evidence="14" key="2">
    <citation type="journal article" date="2019" name="Gigascience">
        <title>High-quality Schistosoma haematobium genome achieved by single-molecule and long-range sequencing.</title>
        <authorList>
            <person name="Stroehlein A.J."/>
            <person name="Korhonen P.K."/>
            <person name="Chong T.M."/>
            <person name="Lim Y.L."/>
            <person name="Chan K.G."/>
            <person name="Webster B."/>
            <person name="Rollinson D."/>
            <person name="Brindley P.J."/>
            <person name="Gasser R.B."/>
            <person name="Young N.D."/>
        </authorList>
    </citation>
    <scope>NUCLEOTIDE SEQUENCE</scope>
</reference>
<name>A0A094ZKL0_SCHHA</name>
<evidence type="ECO:0000256" key="6">
    <source>
        <dbReference type="ARBA" id="ARBA00022490"/>
    </source>
</evidence>
<evidence type="ECO:0000259" key="13">
    <source>
        <dbReference type="Pfam" id="PF16026"/>
    </source>
</evidence>
<dbReference type="RefSeq" id="XP_012794268.1">
    <property type="nucleotide sequence ID" value="XM_012938814.2"/>
</dbReference>
<keyword evidence="6" id="KW-0963">Cytoplasm</keyword>
<evidence type="ECO:0000256" key="5">
    <source>
        <dbReference type="ARBA" id="ARBA00019863"/>
    </source>
</evidence>
<evidence type="ECO:0000256" key="7">
    <source>
        <dbReference type="ARBA" id="ARBA00022787"/>
    </source>
</evidence>
<keyword evidence="9" id="KW-0446">Lipid-binding</keyword>
<dbReference type="GO" id="GO:0035694">
    <property type="term" value="P:mitochondrial protein catabolic process"/>
    <property type="evidence" value="ECO:0007669"/>
    <property type="project" value="InterPro"/>
</dbReference>
<evidence type="ECO:0000313" key="15">
    <source>
        <dbReference type="EMBL" id="KGB34507.1"/>
    </source>
</evidence>
<comment type="similarity">
    <text evidence="4">Belongs to the MIEAP family.</text>
</comment>
<evidence type="ECO:0000313" key="16">
    <source>
        <dbReference type="Proteomes" id="UP000471633"/>
    </source>
</evidence>
<reference evidence="14" key="3">
    <citation type="submission" date="2021-06" db="EMBL/GenBank/DDBJ databases">
        <title>Chromosome-level genome assembly for S. haematobium.</title>
        <authorList>
            <person name="Stroehlein A.J."/>
        </authorList>
    </citation>
    <scope>NUCLEOTIDE SEQUENCE</scope>
</reference>
<dbReference type="KEGG" id="shx:MS3_00007658"/>
<dbReference type="EMBL" id="KL250614">
    <property type="protein sequence ID" value="KGB34507.1"/>
    <property type="molecule type" value="Genomic_DNA"/>
</dbReference>
<dbReference type="Proteomes" id="UP000471633">
    <property type="component" value="Unassembled WGS sequence"/>
</dbReference>
<accession>A0A094ZKL0</accession>
<evidence type="ECO:0000256" key="4">
    <source>
        <dbReference type="ARBA" id="ARBA00008233"/>
    </source>
</evidence>
<dbReference type="PANTHER" id="PTHR21771">
    <property type="entry name" value="MITOCHONDRIA-EATING PROTEIN-RELATED"/>
    <property type="match status" value="1"/>
</dbReference>
<dbReference type="PANTHER" id="PTHR21771:SF0">
    <property type="entry name" value="MITOCHONDRIA-EATING PROTEIN"/>
    <property type="match status" value="1"/>
</dbReference>
<evidence type="ECO:0000256" key="10">
    <source>
        <dbReference type="ARBA" id="ARBA00023128"/>
    </source>
</evidence>
<evidence type="ECO:0000256" key="1">
    <source>
        <dbReference type="ARBA" id="ARBA00004294"/>
    </source>
</evidence>
<dbReference type="InterPro" id="IPR026169">
    <property type="entry name" value="MIEAP"/>
</dbReference>
<dbReference type="CTD" id="24590377"/>
<dbReference type="GO" id="GO:0005759">
    <property type="term" value="C:mitochondrial matrix"/>
    <property type="evidence" value="ECO:0007669"/>
    <property type="project" value="UniProtKB-SubCell"/>
</dbReference>
<dbReference type="EMBL" id="AMPZ03000005">
    <property type="protein sequence ID" value="KAH9583159.1"/>
    <property type="molecule type" value="Genomic_DNA"/>
</dbReference>
<dbReference type="GeneID" id="24590377"/>
<gene>
    <name evidence="14" type="primary">SPATA18_2</name>
    <name evidence="14" type="ORF">MS3_00007658</name>
    <name evidence="15" type="ORF">MS3_02715</name>
</gene>
<protein>
    <recommendedName>
        <fullName evidence="5">Mitochondria-eating protein</fullName>
    </recommendedName>
    <alternativeName>
        <fullName evidence="12">Spermatogenesis-associated protein 18</fullName>
    </alternativeName>
</protein>
<dbReference type="GO" id="GO:0005741">
    <property type="term" value="C:mitochondrial outer membrane"/>
    <property type="evidence" value="ECO:0007669"/>
    <property type="project" value="UniProtKB-SubCell"/>
</dbReference>